<keyword evidence="3" id="KW-1185">Reference proteome</keyword>
<comment type="caution">
    <text evidence="2">The sequence shown here is derived from an EMBL/GenBank/DDBJ whole genome shotgun (WGS) entry which is preliminary data.</text>
</comment>
<feature type="region of interest" description="Disordered" evidence="1">
    <location>
        <begin position="1"/>
        <end position="157"/>
    </location>
</feature>
<reference evidence="2" key="1">
    <citation type="journal article" date="2022" name="bioRxiv">
        <title>Sequencing and chromosome-scale assembly of the giantPleurodeles waltlgenome.</title>
        <authorList>
            <person name="Brown T."/>
            <person name="Elewa A."/>
            <person name="Iarovenko S."/>
            <person name="Subramanian E."/>
            <person name="Araus A.J."/>
            <person name="Petzold A."/>
            <person name="Susuki M."/>
            <person name="Suzuki K.-i.T."/>
            <person name="Hayashi T."/>
            <person name="Toyoda A."/>
            <person name="Oliveira C."/>
            <person name="Osipova E."/>
            <person name="Leigh N.D."/>
            <person name="Simon A."/>
            <person name="Yun M.H."/>
        </authorList>
    </citation>
    <scope>NUCLEOTIDE SEQUENCE</scope>
    <source>
        <strain evidence="2">20211129_DDA</strain>
        <tissue evidence="2">Liver</tissue>
    </source>
</reference>
<evidence type="ECO:0000256" key="1">
    <source>
        <dbReference type="SAM" id="MobiDB-lite"/>
    </source>
</evidence>
<organism evidence="2 3">
    <name type="scientific">Pleurodeles waltl</name>
    <name type="common">Iberian ribbed newt</name>
    <dbReference type="NCBI Taxonomy" id="8319"/>
    <lineage>
        <taxon>Eukaryota</taxon>
        <taxon>Metazoa</taxon>
        <taxon>Chordata</taxon>
        <taxon>Craniata</taxon>
        <taxon>Vertebrata</taxon>
        <taxon>Euteleostomi</taxon>
        <taxon>Amphibia</taxon>
        <taxon>Batrachia</taxon>
        <taxon>Caudata</taxon>
        <taxon>Salamandroidea</taxon>
        <taxon>Salamandridae</taxon>
        <taxon>Pleurodelinae</taxon>
        <taxon>Pleurodeles</taxon>
    </lineage>
</organism>
<evidence type="ECO:0000313" key="2">
    <source>
        <dbReference type="EMBL" id="KAJ1150380.1"/>
    </source>
</evidence>
<evidence type="ECO:0000313" key="3">
    <source>
        <dbReference type="Proteomes" id="UP001066276"/>
    </source>
</evidence>
<sequence length="157" mass="17069">MSIHYCDGLDGAGPHNSPACAVTASGDPESKESPTNQVGAASEERGRGANKDDGDGRTGETRETFIPIKDRRTGETRETFVPIGDGRTGDQGAVRPNRGREDVNRGRGMQQPATNLEKRGDHRYPGRGRRLQAPVHRSVPDLQTIEEHHIIKQVPSP</sequence>
<proteinExistence type="predicted"/>
<gene>
    <name evidence="2" type="ORF">NDU88_003174</name>
</gene>
<name>A0AAV7RHU2_PLEWA</name>
<protein>
    <submittedName>
        <fullName evidence="2">Uncharacterized protein</fullName>
    </submittedName>
</protein>
<dbReference type="EMBL" id="JANPWB010000009">
    <property type="protein sequence ID" value="KAJ1150380.1"/>
    <property type="molecule type" value="Genomic_DNA"/>
</dbReference>
<accession>A0AAV7RHU2</accession>
<dbReference type="Proteomes" id="UP001066276">
    <property type="component" value="Chromosome 5"/>
</dbReference>
<dbReference type="AlphaFoldDB" id="A0AAV7RHU2"/>
<feature type="compositionally biased region" description="Basic and acidic residues" evidence="1">
    <location>
        <begin position="42"/>
        <end position="78"/>
    </location>
</feature>